<keyword evidence="11" id="KW-1185">Reference proteome</keyword>
<keyword evidence="6 9" id="KW-1133">Transmembrane helix</keyword>
<dbReference type="GO" id="GO:0008203">
    <property type="term" value="P:cholesterol metabolic process"/>
    <property type="evidence" value="ECO:0007669"/>
    <property type="project" value="TreeGrafter"/>
</dbReference>
<evidence type="ECO:0000313" key="10">
    <source>
        <dbReference type="EMBL" id="KAB0793403.1"/>
    </source>
</evidence>
<feature type="transmembrane region" description="Helical" evidence="9">
    <location>
        <begin position="99"/>
        <end position="122"/>
    </location>
</feature>
<evidence type="ECO:0000256" key="2">
    <source>
        <dbReference type="ARBA" id="ARBA00009010"/>
    </source>
</evidence>
<dbReference type="Pfam" id="PF03062">
    <property type="entry name" value="MBOAT"/>
    <property type="match status" value="1"/>
</dbReference>
<keyword evidence="8" id="KW-0012">Acyltransferase</keyword>
<evidence type="ECO:0000313" key="11">
    <source>
        <dbReference type="Proteomes" id="UP000327044"/>
    </source>
</evidence>
<feature type="transmembrane region" description="Helical" evidence="9">
    <location>
        <begin position="204"/>
        <end position="224"/>
    </location>
</feature>
<name>A0A5N4A7V2_PHOPY</name>
<reference evidence="10 11" key="1">
    <citation type="journal article" date="2018" name="Elife">
        <title>Firefly genomes illuminate parallel origins of bioluminescence in beetles.</title>
        <authorList>
            <person name="Fallon T.R."/>
            <person name="Lower S.E."/>
            <person name="Chang C.H."/>
            <person name="Bessho-Uehara M."/>
            <person name="Martin G.J."/>
            <person name="Bewick A.J."/>
            <person name="Behringer M."/>
            <person name="Debat H.J."/>
            <person name="Wong I."/>
            <person name="Day J.C."/>
            <person name="Suvorov A."/>
            <person name="Silva C.J."/>
            <person name="Stanger-Hall K.F."/>
            <person name="Hall D.W."/>
            <person name="Schmitz R.J."/>
            <person name="Nelson D.R."/>
            <person name="Lewis S.M."/>
            <person name="Shigenobu S."/>
            <person name="Bybee S.M."/>
            <person name="Larracuente A.M."/>
            <person name="Oba Y."/>
            <person name="Weng J.K."/>
        </authorList>
    </citation>
    <scope>NUCLEOTIDE SEQUENCE [LARGE SCALE GENOMIC DNA]</scope>
    <source>
        <strain evidence="10">1611_PpyrPB1</strain>
        <tissue evidence="10">Whole body</tissue>
    </source>
</reference>
<comment type="subcellular location">
    <subcellularLocation>
        <location evidence="1">Endoplasmic reticulum membrane</location>
        <topology evidence="1">Multi-pass membrane protein</topology>
    </subcellularLocation>
</comment>
<dbReference type="EMBL" id="VVIM01000009">
    <property type="protein sequence ID" value="KAB0793403.1"/>
    <property type="molecule type" value="Genomic_DNA"/>
</dbReference>
<organism evidence="10 11">
    <name type="scientific">Photinus pyralis</name>
    <name type="common">Common eastern firefly</name>
    <name type="synonym">Lampyris pyralis</name>
    <dbReference type="NCBI Taxonomy" id="7054"/>
    <lineage>
        <taxon>Eukaryota</taxon>
        <taxon>Metazoa</taxon>
        <taxon>Ecdysozoa</taxon>
        <taxon>Arthropoda</taxon>
        <taxon>Hexapoda</taxon>
        <taxon>Insecta</taxon>
        <taxon>Pterygota</taxon>
        <taxon>Neoptera</taxon>
        <taxon>Endopterygota</taxon>
        <taxon>Coleoptera</taxon>
        <taxon>Polyphaga</taxon>
        <taxon>Elateriformia</taxon>
        <taxon>Elateroidea</taxon>
        <taxon>Lampyridae</taxon>
        <taxon>Lampyrinae</taxon>
        <taxon>Photinus</taxon>
    </lineage>
</organism>
<keyword evidence="7 9" id="KW-0472">Membrane</keyword>
<dbReference type="GO" id="GO:0005789">
    <property type="term" value="C:endoplasmic reticulum membrane"/>
    <property type="evidence" value="ECO:0007669"/>
    <property type="project" value="UniProtKB-SubCell"/>
</dbReference>
<feature type="non-terminal residue" evidence="10">
    <location>
        <position position="1"/>
    </location>
</feature>
<evidence type="ECO:0000256" key="7">
    <source>
        <dbReference type="ARBA" id="ARBA00023136"/>
    </source>
</evidence>
<accession>A0A5N4A7V2</accession>
<dbReference type="InterPro" id="IPR014371">
    <property type="entry name" value="Oat_ACAT_DAG_ARE"/>
</dbReference>
<evidence type="ECO:0000256" key="3">
    <source>
        <dbReference type="ARBA" id="ARBA00022679"/>
    </source>
</evidence>
<evidence type="ECO:0000256" key="9">
    <source>
        <dbReference type="SAM" id="Phobius"/>
    </source>
</evidence>
<evidence type="ECO:0000256" key="5">
    <source>
        <dbReference type="ARBA" id="ARBA00022824"/>
    </source>
</evidence>
<dbReference type="PANTHER" id="PTHR10408">
    <property type="entry name" value="STEROL O-ACYLTRANSFERASE"/>
    <property type="match status" value="1"/>
</dbReference>
<dbReference type="GO" id="GO:0008374">
    <property type="term" value="F:O-acyltransferase activity"/>
    <property type="evidence" value="ECO:0007669"/>
    <property type="project" value="InterPro"/>
</dbReference>
<proteinExistence type="inferred from homology"/>
<keyword evidence="3" id="KW-0808">Transferase</keyword>
<gene>
    <name evidence="10" type="ORF">PPYR_13023</name>
</gene>
<sequence>TRLIMKSYAFIRTCAPDIVKHVKVKSSRNFSHYVYFLFAPTLLYRDSYPRSKGSIRWHLVINYFIELIAAIVLCSFVYQTTYISQLEDFGLRPYRLADIVMIVLRNAPYAMLTSLLLFYLLLHLWSNAFAEMLHFSDRLFYQDWWTSTSFERYYRTWNSIVYDWLYKYIYRDFYEVVLPGNKTAAKIVVIFISALFHDYISANAIGFFLPTFVIQFFVLGSIMAQVKFSNRTVGNVVLWYSLAVGASCMYTINGLEYYCRLNYVKENLTVYNFFVPTLFQCDITF</sequence>
<keyword evidence="4 9" id="KW-0812">Transmembrane</keyword>
<dbReference type="Proteomes" id="UP000327044">
    <property type="component" value="Unassembled WGS sequence"/>
</dbReference>
<comment type="caution">
    <text evidence="10">The sequence shown here is derived from an EMBL/GenBank/DDBJ whole genome shotgun (WGS) entry which is preliminary data.</text>
</comment>
<feature type="transmembrane region" description="Helical" evidence="9">
    <location>
        <begin position="60"/>
        <end position="79"/>
    </location>
</feature>
<keyword evidence="5" id="KW-0256">Endoplasmic reticulum</keyword>
<comment type="similarity">
    <text evidence="2">Belongs to the membrane-bound acyltransferase family. Sterol o-acyltransferase subfamily.</text>
</comment>
<evidence type="ECO:0000256" key="6">
    <source>
        <dbReference type="ARBA" id="ARBA00022989"/>
    </source>
</evidence>
<evidence type="ECO:0000256" key="4">
    <source>
        <dbReference type="ARBA" id="ARBA00022692"/>
    </source>
</evidence>
<evidence type="ECO:0000256" key="8">
    <source>
        <dbReference type="ARBA" id="ARBA00023315"/>
    </source>
</evidence>
<protein>
    <submittedName>
        <fullName evidence="10">Uncharacterized protein</fullName>
    </submittedName>
</protein>
<feature type="transmembrane region" description="Helical" evidence="9">
    <location>
        <begin position="236"/>
        <end position="255"/>
    </location>
</feature>
<dbReference type="AlphaFoldDB" id="A0A5N4A7V2"/>
<dbReference type="InterPro" id="IPR004299">
    <property type="entry name" value="MBOAT_fam"/>
</dbReference>
<evidence type="ECO:0000256" key="1">
    <source>
        <dbReference type="ARBA" id="ARBA00004477"/>
    </source>
</evidence>
<dbReference type="InParanoid" id="A0A5N4A7V2"/>
<dbReference type="PANTHER" id="PTHR10408:SF8">
    <property type="entry name" value="O-ACYLTRANSFERASE"/>
    <property type="match status" value="1"/>
</dbReference>